<comment type="caution">
    <text evidence="6">The sequence shown here is derived from an EMBL/GenBank/DDBJ whole genome shotgun (WGS) entry which is preliminary data.</text>
</comment>
<dbReference type="AlphaFoldDB" id="A0A840NGI4"/>
<reference evidence="6 7" key="1">
    <citation type="submission" date="2020-08" db="EMBL/GenBank/DDBJ databases">
        <title>Sequencing the genomes of 1000 actinobacteria strains.</title>
        <authorList>
            <person name="Klenk H.-P."/>
        </authorList>
    </citation>
    <scope>NUCLEOTIDE SEQUENCE [LARGE SCALE GENOMIC DNA]</scope>
    <source>
        <strain evidence="6 7">DSM 45582</strain>
    </source>
</reference>
<dbReference type="Gene3D" id="1.10.260.40">
    <property type="entry name" value="lambda repressor-like DNA-binding domains"/>
    <property type="match status" value="1"/>
</dbReference>
<dbReference type="Pfam" id="PF13377">
    <property type="entry name" value="Peripla_BP_3"/>
    <property type="match status" value="1"/>
</dbReference>
<dbReference type="Proteomes" id="UP000580474">
    <property type="component" value="Unassembled WGS sequence"/>
</dbReference>
<keyword evidence="3" id="KW-0804">Transcription</keyword>
<evidence type="ECO:0000313" key="7">
    <source>
        <dbReference type="Proteomes" id="UP000580474"/>
    </source>
</evidence>
<dbReference type="GO" id="GO:0003700">
    <property type="term" value="F:DNA-binding transcription factor activity"/>
    <property type="evidence" value="ECO:0007669"/>
    <property type="project" value="TreeGrafter"/>
</dbReference>
<dbReference type="InterPro" id="IPR000843">
    <property type="entry name" value="HTH_LacI"/>
</dbReference>
<dbReference type="CDD" id="cd01392">
    <property type="entry name" value="HTH_LacI"/>
    <property type="match status" value="1"/>
</dbReference>
<dbReference type="SMART" id="SM00354">
    <property type="entry name" value="HTH_LACI"/>
    <property type="match status" value="1"/>
</dbReference>
<gene>
    <name evidence="6" type="ORF">BJ969_000465</name>
</gene>
<dbReference type="SUPFAM" id="SSF47413">
    <property type="entry name" value="lambda repressor-like DNA-binding domains"/>
    <property type="match status" value="1"/>
</dbReference>
<feature type="domain" description="HTH lacI-type" evidence="4">
    <location>
        <begin position="2"/>
        <end position="56"/>
    </location>
</feature>
<dbReference type="InterPro" id="IPR046335">
    <property type="entry name" value="LacI/GalR-like_sensor"/>
</dbReference>
<evidence type="ECO:0000313" key="6">
    <source>
        <dbReference type="EMBL" id="MBB5067377.1"/>
    </source>
</evidence>
<evidence type="ECO:0000256" key="1">
    <source>
        <dbReference type="ARBA" id="ARBA00023015"/>
    </source>
</evidence>
<dbReference type="SUPFAM" id="SSF53822">
    <property type="entry name" value="Periplasmic binding protein-like I"/>
    <property type="match status" value="1"/>
</dbReference>
<dbReference type="PANTHER" id="PTHR30146:SF145">
    <property type="entry name" value="RIBOSE OPERON REPRESSOR"/>
    <property type="match status" value="1"/>
</dbReference>
<dbReference type="InterPro" id="IPR010982">
    <property type="entry name" value="Lambda_DNA-bd_dom_sf"/>
</dbReference>
<dbReference type="InterPro" id="IPR001387">
    <property type="entry name" value="Cro/C1-type_HTH"/>
</dbReference>
<keyword evidence="2" id="KW-0238">DNA-binding</keyword>
<dbReference type="Gene3D" id="3.40.50.2300">
    <property type="match status" value="2"/>
</dbReference>
<dbReference type="PRINTS" id="PR00036">
    <property type="entry name" value="HTHLACI"/>
</dbReference>
<evidence type="ECO:0000256" key="3">
    <source>
        <dbReference type="ARBA" id="ARBA00023163"/>
    </source>
</evidence>
<dbReference type="PROSITE" id="PS50943">
    <property type="entry name" value="HTH_CROC1"/>
    <property type="match status" value="1"/>
</dbReference>
<dbReference type="Pfam" id="PF00356">
    <property type="entry name" value="LacI"/>
    <property type="match status" value="1"/>
</dbReference>
<feature type="domain" description="HTH cro/C1-type" evidence="5">
    <location>
        <begin position="3"/>
        <end position="39"/>
    </location>
</feature>
<protein>
    <submittedName>
        <fullName evidence="6">LacI family transcriptional regulator</fullName>
    </submittedName>
</protein>
<dbReference type="EMBL" id="JACHIV010000001">
    <property type="protein sequence ID" value="MBB5067377.1"/>
    <property type="molecule type" value="Genomic_DNA"/>
</dbReference>
<organism evidence="6 7">
    <name type="scientific">Saccharopolyspora gloriosae</name>
    <dbReference type="NCBI Taxonomy" id="455344"/>
    <lineage>
        <taxon>Bacteria</taxon>
        <taxon>Bacillati</taxon>
        <taxon>Actinomycetota</taxon>
        <taxon>Actinomycetes</taxon>
        <taxon>Pseudonocardiales</taxon>
        <taxon>Pseudonocardiaceae</taxon>
        <taxon>Saccharopolyspora</taxon>
    </lineage>
</organism>
<dbReference type="PANTHER" id="PTHR30146">
    <property type="entry name" value="LACI-RELATED TRANSCRIPTIONAL REPRESSOR"/>
    <property type="match status" value="1"/>
</dbReference>
<dbReference type="PROSITE" id="PS00356">
    <property type="entry name" value="HTH_LACI_1"/>
    <property type="match status" value="1"/>
</dbReference>
<dbReference type="PROSITE" id="PS50932">
    <property type="entry name" value="HTH_LACI_2"/>
    <property type="match status" value="1"/>
</dbReference>
<keyword evidence="1" id="KW-0805">Transcription regulation</keyword>
<evidence type="ECO:0000259" key="5">
    <source>
        <dbReference type="PROSITE" id="PS50943"/>
    </source>
</evidence>
<accession>A0A840NGI4</accession>
<dbReference type="InterPro" id="IPR028082">
    <property type="entry name" value="Peripla_BP_I"/>
</dbReference>
<dbReference type="GO" id="GO:0000976">
    <property type="term" value="F:transcription cis-regulatory region binding"/>
    <property type="evidence" value="ECO:0007669"/>
    <property type="project" value="TreeGrafter"/>
</dbReference>
<evidence type="ECO:0000256" key="2">
    <source>
        <dbReference type="ARBA" id="ARBA00023125"/>
    </source>
</evidence>
<sequence length="330" mass="34319">MATISDVAARAGVSTATVSRALNGKSTVDPELAARVAAAADELGYRPNGPARNLRKQETAVLALIISDVENPFFTAISRGVEDVAHAAGFSVVLCNSDDDPAKEREYLDVALQERVAGVLLSPTGREEGAALLRAHATPIVALDRPLPGGGDTVLVNSGSAAKNATLHLAEQGYVRIGCLTGPSGMPTADARLNGYREGLEAAGLADLGLVRHTEFRAAGARRAARQLLDQDEPPDALLVANNAMVVGVLETLGELGLRAGRDVGVIAFDDAPWATLLDPPLSVVSQPAYDMGSLGAQLLLRRIGGDRGEPTTRTLSAHLVARGSTERST</sequence>
<evidence type="ECO:0000259" key="4">
    <source>
        <dbReference type="PROSITE" id="PS50932"/>
    </source>
</evidence>
<keyword evidence="7" id="KW-1185">Reference proteome</keyword>
<dbReference type="RefSeq" id="WP_184476858.1">
    <property type="nucleotide sequence ID" value="NZ_JACHIV010000001.1"/>
</dbReference>
<proteinExistence type="predicted"/>
<name>A0A840NGI4_9PSEU</name>